<comment type="caution">
    <text evidence="1">The sequence shown here is derived from an EMBL/GenBank/DDBJ whole genome shotgun (WGS) entry which is preliminary data.</text>
</comment>
<organism evidence="1 2">
    <name type="scientific">Cylindrospermopsis raciborskii C07</name>
    <dbReference type="NCBI Taxonomy" id="2014886"/>
    <lineage>
        <taxon>Bacteria</taxon>
        <taxon>Bacillati</taxon>
        <taxon>Cyanobacteriota</taxon>
        <taxon>Cyanophyceae</taxon>
        <taxon>Nostocales</taxon>
        <taxon>Aphanizomenonaceae</taxon>
        <taxon>Cylindrospermopsis</taxon>
    </lineage>
</organism>
<dbReference type="EMBL" id="NJHS01000213">
    <property type="protein sequence ID" value="PNJ94043.1"/>
    <property type="molecule type" value="Genomic_DNA"/>
</dbReference>
<sequence length="38" mass="4500">MYLFTSLGNVNSYCCLLRIDFDDIFADLLFLECFFHSL</sequence>
<evidence type="ECO:0000313" key="1">
    <source>
        <dbReference type="EMBL" id="PNJ94043.1"/>
    </source>
</evidence>
<accession>A0ABX4WJZ4</accession>
<feature type="non-terminal residue" evidence="1">
    <location>
        <position position="38"/>
    </location>
</feature>
<name>A0ABX4WJZ4_9CYAN</name>
<keyword evidence="2" id="KW-1185">Reference proteome</keyword>
<dbReference type="Proteomes" id="UP000236284">
    <property type="component" value="Unassembled WGS sequence"/>
</dbReference>
<gene>
    <name evidence="1" type="ORF">CEP15_13680</name>
</gene>
<proteinExistence type="predicted"/>
<reference evidence="1 2" key="1">
    <citation type="submission" date="2017-06" db="EMBL/GenBank/DDBJ databases">
        <title>Genome variation in co-occurring toxic Cylindrospermopsis raciborskii strains determines phenotypic plasticity.</title>
        <authorList>
            <person name="Willis A."/>
            <person name="Woodhouse J."/>
            <person name="Ongley S."/>
            <person name="Jex A."/>
            <person name="Burford M."/>
            <person name="Neilan B."/>
        </authorList>
    </citation>
    <scope>NUCLEOTIDE SEQUENCE [LARGE SCALE GENOMIC DNA]</scope>
    <source>
        <strain evidence="1 2">C07</strain>
    </source>
</reference>
<protein>
    <submittedName>
        <fullName evidence="1">C4-dicarboxylate ABC transporter</fullName>
    </submittedName>
</protein>
<evidence type="ECO:0000313" key="2">
    <source>
        <dbReference type="Proteomes" id="UP000236284"/>
    </source>
</evidence>